<accession>A0A2P2LG47</accession>
<name>A0A2P2LG47_RHIMU</name>
<proteinExistence type="predicted"/>
<dbReference type="AlphaFoldDB" id="A0A2P2LG47"/>
<protein>
    <submittedName>
        <fullName evidence="1">Protein transporter Sec61 subunit beta-like protein</fullName>
    </submittedName>
</protein>
<dbReference type="EMBL" id="GGEC01036467">
    <property type="protein sequence ID" value="MBX16951.1"/>
    <property type="molecule type" value="Transcribed_RNA"/>
</dbReference>
<organism evidence="1">
    <name type="scientific">Rhizophora mucronata</name>
    <name type="common">Asiatic mangrove</name>
    <dbReference type="NCBI Taxonomy" id="61149"/>
    <lineage>
        <taxon>Eukaryota</taxon>
        <taxon>Viridiplantae</taxon>
        <taxon>Streptophyta</taxon>
        <taxon>Embryophyta</taxon>
        <taxon>Tracheophyta</taxon>
        <taxon>Spermatophyta</taxon>
        <taxon>Magnoliopsida</taxon>
        <taxon>eudicotyledons</taxon>
        <taxon>Gunneridae</taxon>
        <taxon>Pentapetalae</taxon>
        <taxon>rosids</taxon>
        <taxon>fabids</taxon>
        <taxon>Malpighiales</taxon>
        <taxon>Rhizophoraceae</taxon>
        <taxon>Rhizophora</taxon>
    </lineage>
</organism>
<evidence type="ECO:0000313" key="1">
    <source>
        <dbReference type="EMBL" id="MBX16951.1"/>
    </source>
</evidence>
<reference evidence="1" key="1">
    <citation type="submission" date="2018-02" db="EMBL/GenBank/DDBJ databases">
        <title>Rhizophora mucronata_Transcriptome.</title>
        <authorList>
            <person name="Meera S.P."/>
            <person name="Sreeshan A."/>
            <person name="Augustine A."/>
        </authorList>
    </citation>
    <scope>NUCLEOTIDE SEQUENCE</scope>
    <source>
        <tissue evidence="1">Leaf</tissue>
    </source>
</reference>
<sequence>MKPMLIISTTLGEILSPGASSV</sequence>